<dbReference type="InterPro" id="IPR044878">
    <property type="entry name" value="UbiA_sf"/>
</dbReference>
<dbReference type="PANTHER" id="PTHR42723">
    <property type="entry name" value="CHLOROPHYLL SYNTHASE"/>
    <property type="match status" value="1"/>
</dbReference>
<dbReference type="InterPro" id="IPR050475">
    <property type="entry name" value="Prenyltransferase_related"/>
</dbReference>
<accession>A0ABW9I1Z2</accession>
<sequence length="439" mass="41808">MPGDVLAGAAAARTPWHPRVLGATASSVCMYWAGMALNDYADATVDAVERPDRPVPSGRVPRRTALAVATGLTAASLGLAAATGGRRGLLGALPLTALVWSYDLGLKSTPAGPAVMAGARAADVLTGALAVAPPGAAASALRRGTLPAALMAAHTYTLTALSRHEIAGAPADVPARTLAASTATVLATAAGPLARGLRGSGTAADAGGGTALRVIAGGAARPLARAVPPTGAGAGGTPSRPAGRSTRQPIAGPARSGVRAAGAPTGRGSPRASVASAAGSALASVSAAGRASAPASAASAGKVSALASVAAGRASALASVASAAGGASAPVSGATTAARATALAAALRRTRHQNPRTAATALIAGAAALAYLGSYGLAQVKAVRAPSGENVRGAVGAGITALVPLQAALTARAGAPVAAALLGAVHPLARRLARRISPT</sequence>
<evidence type="ECO:0000256" key="3">
    <source>
        <dbReference type="ARBA" id="ARBA00022989"/>
    </source>
</evidence>
<dbReference type="EMBL" id="JBJVNI010000026">
    <property type="protein sequence ID" value="MFM9614392.1"/>
    <property type="molecule type" value="Genomic_DNA"/>
</dbReference>
<dbReference type="Pfam" id="PF01040">
    <property type="entry name" value="UbiA"/>
    <property type="match status" value="1"/>
</dbReference>
<keyword evidence="4" id="KW-0472">Membrane</keyword>
<comment type="subcellular location">
    <subcellularLocation>
        <location evidence="1">Membrane</location>
        <topology evidence="1">Multi-pass membrane protein</topology>
    </subcellularLocation>
</comment>
<evidence type="ECO:0000256" key="2">
    <source>
        <dbReference type="ARBA" id="ARBA00022692"/>
    </source>
</evidence>
<evidence type="ECO:0000256" key="4">
    <source>
        <dbReference type="ARBA" id="ARBA00023136"/>
    </source>
</evidence>
<feature type="region of interest" description="Disordered" evidence="5">
    <location>
        <begin position="225"/>
        <end position="273"/>
    </location>
</feature>
<dbReference type="Gene3D" id="1.10.357.140">
    <property type="entry name" value="UbiA prenyltransferase"/>
    <property type="match status" value="1"/>
</dbReference>
<organism evidence="6 7">
    <name type="scientific">Streptomyces niveiscabiei</name>
    <dbReference type="NCBI Taxonomy" id="164115"/>
    <lineage>
        <taxon>Bacteria</taxon>
        <taxon>Bacillati</taxon>
        <taxon>Actinomycetota</taxon>
        <taxon>Actinomycetes</taxon>
        <taxon>Kitasatosporales</taxon>
        <taxon>Streptomycetaceae</taxon>
        <taxon>Streptomyces</taxon>
    </lineage>
</organism>
<gene>
    <name evidence="6" type="ORF">ACKI18_37660</name>
</gene>
<comment type="caution">
    <text evidence="6">The sequence shown here is derived from an EMBL/GenBank/DDBJ whole genome shotgun (WGS) entry which is preliminary data.</text>
</comment>
<keyword evidence="2" id="KW-0812">Transmembrane</keyword>
<dbReference type="InterPro" id="IPR000537">
    <property type="entry name" value="UbiA_prenyltransferase"/>
</dbReference>
<evidence type="ECO:0000313" key="7">
    <source>
        <dbReference type="Proteomes" id="UP001631957"/>
    </source>
</evidence>
<evidence type="ECO:0000313" key="6">
    <source>
        <dbReference type="EMBL" id="MFM9614392.1"/>
    </source>
</evidence>
<name>A0ABW9I1Z2_9ACTN</name>
<keyword evidence="3" id="KW-1133">Transmembrane helix</keyword>
<feature type="compositionally biased region" description="Low complexity" evidence="5">
    <location>
        <begin position="225"/>
        <end position="244"/>
    </location>
</feature>
<dbReference type="PANTHER" id="PTHR42723:SF1">
    <property type="entry name" value="CHLOROPHYLL SYNTHASE, CHLOROPLASTIC"/>
    <property type="match status" value="1"/>
</dbReference>
<proteinExistence type="predicted"/>
<keyword evidence="7" id="KW-1185">Reference proteome</keyword>
<evidence type="ECO:0000256" key="1">
    <source>
        <dbReference type="ARBA" id="ARBA00004141"/>
    </source>
</evidence>
<dbReference type="RefSeq" id="WP_409122294.1">
    <property type="nucleotide sequence ID" value="NZ_JBJVNI010000026.1"/>
</dbReference>
<reference evidence="6 7" key="1">
    <citation type="submission" date="2024-12" db="EMBL/GenBank/DDBJ databases">
        <title>Forecasting of Potato common scab and diversities of Pathogenic streptomyces spp. in china.</title>
        <authorList>
            <person name="Handique U."/>
            <person name="Wu J."/>
        </authorList>
    </citation>
    <scope>NUCLEOTIDE SEQUENCE [LARGE SCALE GENOMIC DNA]</scope>
    <source>
        <strain evidence="6 7">ZRIMU1530</strain>
    </source>
</reference>
<evidence type="ECO:0000256" key="5">
    <source>
        <dbReference type="SAM" id="MobiDB-lite"/>
    </source>
</evidence>
<dbReference type="Proteomes" id="UP001631957">
    <property type="component" value="Unassembled WGS sequence"/>
</dbReference>
<protein>
    <submittedName>
        <fullName evidence="6">UbiA family prenyltransferase</fullName>
    </submittedName>
</protein>